<dbReference type="eggNOG" id="COG1191">
    <property type="taxonomic scope" value="Bacteria"/>
</dbReference>
<dbReference type="Pfam" id="PF04545">
    <property type="entry name" value="Sigma70_r4"/>
    <property type="match status" value="1"/>
</dbReference>
<evidence type="ECO:0000256" key="3">
    <source>
        <dbReference type="ARBA" id="ARBA00023125"/>
    </source>
</evidence>
<keyword evidence="1" id="KW-0805">Transcription regulation</keyword>
<dbReference type="Pfam" id="PF04542">
    <property type="entry name" value="Sigma70_r2"/>
    <property type="match status" value="1"/>
</dbReference>
<dbReference type="InterPro" id="IPR007627">
    <property type="entry name" value="RNA_pol_sigma70_r2"/>
</dbReference>
<dbReference type="InterPro" id="IPR007624">
    <property type="entry name" value="RNA_pol_sigma70_r3"/>
</dbReference>
<name>A0A0A5GBN5_9BACI</name>
<feature type="region of interest" description="Disordered" evidence="5">
    <location>
        <begin position="160"/>
        <end position="186"/>
    </location>
</feature>
<dbReference type="AlphaFoldDB" id="A0A0A5GBN5"/>
<evidence type="ECO:0000256" key="1">
    <source>
        <dbReference type="ARBA" id="ARBA00023015"/>
    </source>
</evidence>
<dbReference type="InterPro" id="IPR000943">
    <property type="entry name" value="RNA_pol_sigma70"/>
</dbReference>
<reference evidence="7 8" key="1">
    <citation type="submission" date="2013-08" db="EMBL/GenBank/DDBJ databases">
        <authorList>
            <person name="Huang J."/>
            <person name="Wang G."/>
        </authorList>
    </citation>
    <scope>NUCLEOTIDE SEQUENCE [LARGE SCALE GENOMIC DNA]</scope>
    <source>
        <strain evidence="7 8">BH030004</strain>
    </source>
</reference>
<dbReference type="Pfam" id="PF04539">
    <property type="entry name" value="Sigma70_r3"/>
    <property type="match status" value="1"/>
</dbReference>
<keyword evidence="8" id="KW-1185">Reference proteome</keyword>
<dbReference type="NCBIfam" id="NF005809">
    <property type="entry name" value="PRK07670.1"/>
    <property type="match status" value="1"/>
</dbReference>
<dbReference type="Gene3D" id="1.20.140.160">
    <property type="match status" value="1"/>
</dbReference>
<dbReference type="EMBL" id="AVPF01000019">
    <property type="protein sequence ID" value="KGX88613.1"/>
    <property type="molecule type" value="Genomic_DNA"/>
</dbReference>
<evidence type="ECO:0000313" key="8">
    <source>
        <dbReference type="Proteomes" id="UP000030403"/>
    </source>
</evidence>
<feature type="domain" description="RNA polymerase sigma-70" evidence="6">
    <location>
        <begin position="222"/>
        <end position="248"/>
    </location>
</feature>
<dbReference type="SUPFAM" id="SSF88946">
    <property type="entry name" value="Sigma2 domain of RNA polymerase sigma factors"/>
    <property type="match status" value="1"/>
</dbReference>
<dbReference type="GO" id="GO:0003899">
    <property type="term" value="F:DNA-directed RNA polymerase activity"/>
    <property type="evidence" value="ECO:0007669"/>
    <property type="project" value="InterPro"/>
</dbReference>
<evidence type="ECO:0000256" key="4">
    <source>
        <dbReference type="ARBA" id="ARBA00023163"/>
    </source>
</evidence>
<proteinExistence type="predicted"/>
<dbReference type="InterPro" id="IPR007630">
    <property type="entry name" value="RNA_pol_sigma70_r4"/>
</dbReference>
<protein>
    <submittedName>
        <fullName evidence="7">RNA polymerase sigma factor SigD</fullName>
    </submittedName>
</protein>
<keyword evidence="3" id="KW-0238">DNA-binding</keyword>
<dbReference type="NCBIfam" id="TIGR02937">
    <property type="entry name" value="sigma70-ECF"/>
    <property type="match status" value="1"/>
</dbReference>
<comment type="caution">
    <text evidence="7">The sequence shown here is derived from an EMBL/GenBank/DDBJ whole genome shotgun (WGS) entry which is preliminary data.</text>
</comment>
<accession>A0A0A5GBN5</accession>
<dbReference type="GO" id="GO:0006352">
    <property type="term" value="P:DNA-templated transcription initiation"/>
    <property type="evidence" value="ECO:0007669"/>
    <property type="project" value="InterPro"/>
</dbReference>
<keyword evidence="4" id="KW-0804">Transcription</keyword>
<dbReference type="RefSeq" id="WP_036842099.1">
    <property type="nucleotide sequence ID" value="NZ_AVPF01000019.1"/>
</dbReference>
<dbReference type="GO" id="GO:0016987">
    <property type="term" value="F:sigma factor activity"/>
    <property type="evidence" value="ECO:0007669"/>
    <property type="project" value="UniProtKB-KW"/>
</dbReference>
<dbReference type="Gene3D" id="1.10.1740.10">
    <property type="match status" value="1"/>
</dbReference>
<dbReference type="InterPro" id="IPR012845">
    <property type="entry name" value="RNA_pol_sigma_FliA_WhiG"/>
</dbReference>
<feature type="compositionally biased region" description="Basic and acidic residues" evidence="5">
    <location>
        <begin position="160"/>
        <end position="172"/>
    </location>
</feature>
<dbReference type="CDD" id="cd06171">
    <property type="entry name" value="Sigma70_r4"/>
    <property type="match status" value="1"/>
</dbReference>
<dbReference type="NCBIfam" id="NF005413">
    <property type="entry name" value="PRK06986.1"/>
    <property type="match status" value="1"/>
</dbReference>
<dbReference type="OrthoDB" id="9799825at2"/>
<organism evidence="7 8">
    <name type="scientific">Pontibacillus marinus BH030004 = DSM 16465</name>
    <dbReference type="NCBI Taxonomy" id="1385511"/>
    <lineage>
        <taxon>Bacteria</taxon>
        <taxon>Bacillati</taxon>
        <taxon>Bacillota</taxon>
        <taxon>Bacilli</taxon>
        <taxon>Bacillales</taxon>
        <taxon>Bacillaceae</taxon>
        <taxon>Pontibacillus</taxon>
    </lineage>
</organism>
<dbReference type="SUPFAM" id="SSF88659">
    <property type="entry name" value="Sigma3 and sigma4 domains of RNA polymerase sigma factors"/>
    <property type="match status" value="2"/>
</dbReference>
<dbReference type="Proteomes" id="UP000030403">
    <property type="component" value="Unassembled WGS sequence"/>
</dbReference>
<evidence type="ECO:0000256" key="5">
    <source>
        <dbReference type="SAM" id="MobiDB-lite"/>
    </source>
</evidence>
<dbReference type="PANTHER" id="PTHR30385">
    <property type="entry name" value="SIGMA FACTOR F FLAGELLAR"/>
    <property type="match status" value="1"/>
</dbReference>
<dbReference type="PROSITE" id="PS00716">
    <property type="entry name" value="SIGMA70_2"/>
    <property type="match status" value="1"/>
</dbReference>
<evidence type="ECO:0000256" key="2">
    <source>
        <dbReference type="ARBA" id="ARBA00023082"/>
    </source>
</evidence>
<dbReference type="PRINTS" id="PR00046">
    <property type="entry name" value="SIGMA70FCT"/>
</dbReference>
<dbReference type="InterPro" id="IPR014284">
    <property type="entry name" value="RNA_pol_sigma-70_dom"/>
</dbReference>
<evidence type="ECO:0000259" key="6">
    <source>
        <dbReference type="PROSITE" id="PS00716"/>
    </source>
</evidence>
<gene>
    <name evidence="7" type="ORF">N783_08265</name>
</gene>
<dbReference type="NCBIfam" id="TIGR02479">
    <property type="entry name" value="FliA_WhiG"/>
    <property type="match status" value="1"/>
</dbReference>
<dbReference type="STRING" id="1385511.GCA_000425225_01065"/>
<dbReference type="GO" id="GO:0003677">
    <property type="term" value="F:DNA binding"/>
    <property type="evidence" value="ECO:0007669"/>
    <property type="project" value="UniProtKB-KW"/>
</dbReference>
<dbReference type="PIRSF" id="PIRSF000770">
    <property type="entry name" value="RNA_pol_sigma-SigE/K"/>
    <property type="match status" value="1"/>
</dbReference>
<dbReference type="InterPro" id="IPR013325">
    <property type="entry name" value="RNA_pol_sigma_r2"/>
</dbReference>
<dbReference type="InterPro" id="IPR013324">
    <property type="entry name" value="RNA_pol_sigma_r3/r4-like"/>
</dbReference>
<sequence>MTNHSAPQEQQLWEKWEQERDSETANELVRNYMHLVHYHVHRISAHLPQNVNKEDIKSLGLIGLYDAIEKFDLSRDLKFDTYASFRIRGAIIDGLRKEDWLPRSVRDKSKKIETTAEMLEQRLQRAPTSEEIANEIDSTEQEVEQVMKDTLFANVLSMEEKPKDTKSEHKEGIGYSIPDNSSKNPDFQMMKGEDYKELAEGIKQLNEKEQLVISLFYNEELTLTEIGQVLELTTSRISQIHARALFKLRKILENLATVE</sequence>
<keyword evidence="2" id="KW-0731">Sigma factor</keyword>
<dbReference type="PANTHER" id="PTHR30385:SF7">
    <property type="entry name" value="RNA POLYMERASE SIGMA FACTOR FLIA"/>
    <property type="match status" value="1"/>
</dbReference>
<evidence type="ECO:0000313" key="7">
    <source>
        <dbReference type="EMBL" id="KGX88613.1"/>
    </source>
</evidence>